<evidence type="ECO:0000313" key="2">
    <source>
        <dbReference type="EMBL" id="TZE82401.1"/>
    </source>
</evidence>
<evidence type="ECO:0000256" key="1">
    <source>
        <dbReference type="SAM" id="Phobius"/>
    </source>
</evidence>
<dbReference type="InterPro" id="IPR010374">
    <property type="entry name" value="DUF969"/>
</dbReference>
<organism evidence="2 3">
    <name type="scientific">Calorimonas adulescens</name>
    <dbReference type="NCBI Taxonomy" id="2606906"/>
    <lineage>
        <taxon>Bacteria</taxon>
        <taxon>Bacillati</taxon>
        <taxon>Bacillota</taxon>
        <taxon>Clostridia</taxon>
        <taxon>Thermoanaerobacterales</taxon>
        <taxon>Thermoanaerobacteraceae</taxon>
        <taxon>Calorimonas</taxon>
    </lineage>
</organism>
<accession>A0A5D8QCZ0</accession>
<feature type="transmembrane region" description="Helical" evidence="1">
    <location>
        <begin position="194"/>
        <end position="213"/>
    </location>
</feature>
<feature type="transmembrane region" description="Helical" evidence="1">
    <location>
        <begin position="7"/>
        <end position="34"/>
    </location>
</feature>
<keyword evidence="1" id="KW-0472">Membrane</keyword>
<dbReference type="Pfam" id="PF06149">
    <property type="entry name" value="DUF969"/>
    <property type="match status" value="1"/>
</dbReference>
<comment type="caution">
    <text evidence="2">The sequence shown here is derived from an EMBL/GenBank/DDBJ whole genome shotgun (WGS) entry which is preliminary data.</text>
</comment>
<dbReference type="EMBL" id="VTPS01000006">
    <property type="protein sequence ID" value="TZE82401.1"/>
    <property type="molecule type" value="Genomic_DNA"/>
</dbReference>
<proteinExistence type="predicted"/>
<protein>
    <submittedName>
        <fullName evidence="2">DUF969 domain-containing protein</fullName>
    </submittedName>
</protein>
<keyword evidence="3" id="KW-1185">Reference proteome</keyword>
<keyword evidence="1" id="KW-0812">Transmembrane</keyword>
<keyword evidence="1" id="KW-1133">Transmembrane helix</keyword>
<dbReference type="RefSeq" id="WP_149544913.1">
    <property type="nucleotide sequence ID" value="NZ_VTPS01000006.1"/>
</dbReference>
<gene>
    <name evidence="2" type="ORF">FWJ32_05175</name>
</gene>
<evidence type="ECO:0000313" key="3">
    <source>
        <dbReference type="Proteomes" id="UP000322976"/>
    </source>
</evidence>
<feature type="transmembrane region" description="Helical" evidence="1">
    <location>
        <begin position="90"/>
        <end position="111"/>
    </location>
</feature>
<sequence>MIKLIGILIIIVGFIFRVDTLLTVLVAGILTGLISGMDIMSILDTMGKAFVDNRSMSLFVLTLPAIGLAEKHGLKEQAARLIGSIRAATAGRVMSIYLVLRTIIAGLGLRLGGHPQFIRPLIAPMAEGAIKAKYGVDELPEDLYEDVMGLAASSENYGNFYGQNIFIAASGLLLIQGVFKEAGISVDLMVMSRYAIPVGIMAVIYGVIQYYFFDKKIEKRMEGVKGNAAKPSKS</sequence>
<dbReference type="AlphaFoldDB" id="A0A5D8QCZ0"/>
<reference evidence="2 3" key="1">
    <citation type="submission" date="2019-08" db="EMBL/GenBank/DDBJ databases">
        <title>Calorimonas adulescens gen. nov., sp. nov., an anaerobic thermophilic bacterium from Sakhalin hot spring.</title>
        <authorList>
            <person name="Khomyakova M.A."/>
            <person name="Merkel A.Y."/>
            <person name="Novikov A."/>
            <person name="Bonch-Osmolovskaya E.A."/>
            <person name="Slobodkin A.I."/>
        </authorList>
    </citation>
    <scope>NUCLEOTIDE SEQUENCE [LARGE SCALE GENOMIC DNA]</scope>
    <source>
        <strain evidence="2 3">A05MB</strain>
    </source>
</reference>
<name>A0A5D8QCZ0_9THEO</name>
<dbReference type="Proteomes" id="UP000322976">
    <property type="component" value="Unassembled WGS sequence"/>
</dbReference>